<reference evidence="2 3" key="1">
    <citation type="submission" date="2019-08" db="EMBL/GenBank/DDBJ databases">
        <title>Deep-cultivation of Planctomycetes and their phenomic and genomic characterization uncovers novel biology.</title>
        <authorList>
            <person name="Wiegand S."/>
            <person name="Jogler M."/>
            <person name="Boedeker C."/>
            <person name="Pinto D."/>
            <person name="Vollmers J."/>
            <person name="Rivas-Marin E."/>
            <person name="Kohn T."/>
            <person name="Peeters S.H."/>
            <person name="Heuer A."/>
            <person name="Rast P."/>
            <person name="Oberbeckmann S."/>
            <person name="Bunk B."/>
            <person name="Jeske O."/>
            <person name="Meyerdierks A."/>
            <person name="Storesund J.E."/>
            <person name="Kallscheuer N."/>
            <person name="Luecker S."/>
            <person name="Lage O.M."/>
            <person name="Pohl T."/>
            <person name="Merkel B.J."/>
            <person name="Hornburger P."/>
            <person name="Mueller R.-W."/>
            <person name="Bruemmer F."/>
            <person name="Labrenz M."/>
            <person name="Spormann A.M."/>
            <person name="Op den Camp H."/>
            <person name="Overmann J."/>
            <person name="Amann R."/>
            <person name="Jetten M.S.M."/>
            <person name="Mascher T."/>
            <person name="Medema M.H."/>
            <person name="Devos D.P."/>
            <person name="Kaster A.-K."/>
            <person name="Ovreas L."/>
            <person name="Rohde M."/>
            <person name="Galperin M.Y."/>
            <person name="Jogler C."/>
        </authorList>
    </citation>
    <scope>NUCLEOTIDE SEQUENCE [LARGE SCALE GENOMIC DNA]</scope>
    <source>
        <strain evidence="2 3">UC8</strain>
    </source>
</reference>
<dbReference type="EMBL" id="CP042914">
    <property type="protein sequence ID" value="QEG38781.1"/>
    <property type="molecule type" value="Genomic_DNA"/>
</dbReference>
<keyword evidence="3" id="KW-1185">Reference proteome</keyword>
<dbReference type="AlphaFoldDB" id="A0A5B9QXU2"/>
<name>A0A5B9QXU2_9BACT</name>
<evidence type="ECO:0000256" key="1">
    <source>
        <dbReference type="SAM" id="MobiDB-lite"/>
    </source>
</evidence>
<evidence type="ECO:0000313" key="2">
    <source>
        <dbReference type="EMBL" id="QEG38781.1"/>
    </source>
</evidence>
<sequence length="183" mass="20350">MLADYKVGRCSRRCYAENRPLEPGETFYSVVLPDDEGELQRRDYSARAWSEPPEGALGWWKGRIPEAGKQKLVLAPNPVLVDILRQLAASQERAELAYLLALLLMRRRVVRPVDDAESPALGAPAEEPAEAEPGEQDPQPQAVLTVEVLSGGEQIQVLECEIQAGDAVRLREELNELLYCEAE</sequence>
<organism evidence="2 3">
    <name type="scientific">Roseimaritima ulvae</name>
    <dbReference type="NCBI Taxonomy" id="980254"/>
    <lineage>
        <taxon>Bacteria</taxon>
        <taxon>Pseudomonadati</taxon>
        <taxon>Planctomycetota</taxon>
        <taxon>Planctomycetia</taxon>
        <taxon>Pirellulales</taxon>
        <taxon>Pirellulaceae</taxon>
        <taxon>Roseimaritima</taxon>
    </lineage>
</organism>
<gene>
    <name evidence="2" type="ORF">UC8_07390</name>
</gene>
<accession>A0A5B9QXU2</accession>
<proteinExistence type="predicted"/>
<feature type="region of interest" description="Disordered" evidence="1">
    <location>
        <begin position="117"/>
        <end position="138"/>
    </location>
</feature>
<protein>
    <submittedName>
        <fullName evidence="2">Uncharacterized protein</fullName>
    </submittedName>
</protein>
<dbReference type="Proteomes" id="UP000325286">
    <property type="component" value="Chromosome"/>
</dbReference>
<evidence type="ECO:0000313" key="3">
    <source>
        <dbReference type="Proteomes" id="UP000325286"/>
    </source>
</evidence>
<dbReference type="KEGG" id="rul:UC8_07390"/>